<name>A0ABU0ZPS6_9ACTN</name>
<evidence type="ECO:0000256" key="1">
    <source>
        <dbReference type="SAM" id="MobiDB-lite"/>
    </source>
</evidence>
<sequence length="1094" mass="120219">MSAAEVGSFELVPFEPREREIHRLLGLMGGAPADQYGDAICILRGTPPLRTRSHLLAHMAREIESALRGLLWSLVPVELRQKLEAEKPEGQRDPERALVINAICSALGFDDGDPIRSLWKKSGTWHDAAHRAALLAPRPTDADLIERWEQLGAVLKVVLRAYEGAFIRALPMIDELAAADQVTKKDVSRLLSQVPNSVPALNRFFDQATPSWFPKLREKGYFQSPAPLRPTEDGVVVYTPWPPGRYLVRMMQEPDLVQHVVEVVSRLDTDNPEASETIADVALAAPAALARPLAAKIALLLRSPAQWALPSKAIELLPKLVADGQLDEAAAILTEMLPAPVRRGASGGYIPGDLVRRLFPQMGTPGVAAVAARLAQQGDSRFEQSHSRIWWPDITSDRTFGPRDRLVTVLRDAATLVAADAGPAQVIRVLEAHSGGIFRRLALHVLLLAPEPELVSQRLTDPTLLQDRDCFVEFGQLLRAHFTGLQPEDRARITTLIDEGPTHTDDPAAIKRWKARQLARFGEVLPEAYTAKRDALVQELGEPDVNEVFEFTARKGADLAGIPLPALDDMADDALISVLTSWTPTGRGSEPGRDDLRQRIEAATIGNPRRFAALAPRFTELDPTYARGLLAGLRQATRSAPDREGSTDSVFDWEPVLAFAAASLTQPRLLPGRPEIGDSDQDPGWSWAWQELAELITDGLYSHIPTRLLDQTFTVIERLLDDPDPADSKSAEYAGGSPLETAVNSVRGNAWLALVQYAIRRHDPAAPTLAPAVRQLLSRHLDPATEPSPAIQSLYGYKINLLRELDESWTSQSIRQVFPRTTDAGIGSVAWHTYVQYGRKSPQTAALLLPLYEEHTAALAKAPEAVPSTGGSREDQPEDHLMQHLALLYRHGVIPPEADWLDQFFEHAPLHLRAQLIESIGLQLHESDPLEQDETDRLKDLWDKRLHAATQGGEPAELSGFGYWFSSGNLPDDWALAQLNQALATGATLSASDDIAERLATLAPDTLKDTVTAIAGLIDAPDRPWFITGARTAIATVLRKGLESDNPETQQLAQQTTSRLLARGHTGFTNLVERQRTTQPQPQSQLNPNHIDPT</sequence>
<proteinExistence type="predicted"/>
<feature type="region of interest" description="Disordered" evidence="1">
    <location>
        <begin position="1073"/>
        <end position="1094"/>
    </location>
</feature>
<dbReference type="RefSeq" id="WP_308716310.1">
    <property type="nucleotide sequence ID" value="NZ_JAVHUY010000037.1"/>
</dbReference>
<evidence type="ECO:0008006" key="4">
    <source>
        <dbReference type="Google" id="ProtNLM"/>
    </source>
</evidence>
<organism evidence="2 3">
    <name type="scientific">Phytohabitans maris</name>
    <dbReference type="NCBI Taxonomy" id="3071409"/>
    <lineage>
        <taxon>Bacteria</taxon>
        <taxon>Bacillati</taxon>
        <taxon>Actinomycetota</taxon>
        <taxon>Actinomycetes</taxon>
        <taxon>Micromonosporales</taxon>
        <taxon>Micromonosporaceae</taxon>
    </lineage>
</organism>
<gene>
    <name evidence="2" type="ORF">RB614_31435</name>
</gene>
<evidence type="ECO:0000313" key="2">
    <source>
        <dbReference type="EMBL" id="MDQ7909046.1"/>
    </source>
</evidence>
<accession>A0ABU0ZPS6</accession>
<dbReference type="EMBL" id="JAVHUY010000037">
    <property type="protein sequence ID" value="MDQ7909046.1"/>
    <property type="molecule type" value="Genomic_DNA"/>
</dbReference>
<protein>
    <recommendedName>
        <fullName evidence="4">ATP-binding protein</fullName>
    </recommendedName>
</protein>
<reference evidence="2 3" key="1">
    <citation type="submission" date="2023-08" db="EMBL/GenBank/DDBJ databases">
        <title>Phytohabitans sansha sp. nov., isolated from marine sediment.</title>
        <authorList>
            <person name="Zhao Y."/>
            <person name="Yi K."/>
        </authorList>
    </citation>
    <scope>NUCLEOTIDE SEQUENCE [LARGE SCALE GENOMIC DNA]</scope>
    <source>
        <strain evidence="2 3">ZYX-F-186</strain>
    </source>
</reference>
<dbReference type="Proteomes" id="UP001230908">
    <property type="component" value="Unassembled WGS sequence"/>
</dbReference>
<comment type="caution">
    <text evidence="2">The sequence shown here is derived from an EMBL/GenBank/DDBJ whole genome shotgun (WGS) entry which is preliminary data.</text>
</comment>
<evidence type="ECO:0000313" key="3">
    <source>
        <dbReference type="Proteomes" id="UP001230908"/>
    </source>
</evidence>
<keyword evidence="3" id="KW-1185">Reference proteome</keyword>